<protein>
    <recommendedName>
        <fullName evidence="3">Lipoprotein</fullName>
    </recommendedName>
</protein>
<dbReference type="EMBL" id="CP003380">
    <property type="protein sequence ID" value="AFJ03030.1"/>
    <property type="molecule type" value="Genomic_DNA"/>
</dbReference>
<name>I1YJD7_METFJ</name>
<proteinExistence type="predicted"/>
<keyword evidence="2" id="KW-1185">Reference proteome</keyword>
<dbReference type="RefSeq" id="WP_014704450.1">
    <property type="nucleotide sequence ID" value="NC_017856.1"/>
</dbReference>
<gene>
    <name evidence="1" type="ordered locus">Q7C_1889</name>
</gene>
<reference evidence="1 2" key="1">
    <citation type="journal article" date="2012" name="J. Bacteriol.">
        <title>Complete genome sequences of Methylophaga sp. strain JAM1 and Methylophaga sp. strain JAM7.</title>
        <authorList>
            <person name="Villeneuve C."/>
            <person name="Martineau C."/>
            <person name="Mauffrey F."/>
            <person name="Villemur R."/>
        </authorList>
    </citation>
    <scope>NUCLEOTIDE SEQUENCE [LARGE SCALE GENOMIC DNA]</scope>
    <source>
        <strain evidence="1 2">JAM7</strain>
    </source>
</reference>
<evidence type="ECO:0000313" key="1">
    <source>
        <dbReference type="EMBL" id="AFJ03030.1"/>
    </source>
</evidence>
<sequence precursor="true">MEINTKQSLIGIFLLGAMAMTSGCGGEFSYKRGASATDFQQEKQRCEKVADSATEQDKCLQDKGWLVVGPDKPLIPLSRGESKTIAVADKALAPEAGKPVDPLEKLTVNSWWRVGAGPEKLLADSADCNASLGEGHAPEANLSIVTRGLLACMQDKGWAVLLQQN</sequence>
<dbReference type="Proteomes" id="UP000009145">
    <property type="component" value="Chromosome"/>
</dbReference>
<dbReference type="HOGENOM" id="CLU_1608909_0_0_6"/>
<evidence type="ECO:0008006" key="3">
    <source>
        <dbReference type="Google" id="ProtNLM"/>
    </source>
</evidence>
<dbReference type="STRING" id="754477.Q7C_1889"/>
<dbReference type="eggNOG" id="ENOG50338WI">
    <property type="taxonomic scope" value="Bacteria"/>
</dbReference>
<accession>I1YJD7</accession>
<dbReference type="KEGG" id="mec:Q7C_1889"/>
<dbReference type="OrthoDB" id="5608612at2"/>
<evidence type="ECO:0000313" key="2">
    <source>
        <dbReference type="Proteomes" id="UP000009145"/>
    </source>
</evidence>
<dbReference type="PROSITE" id="PS51257">
    <property type="entry name" value="PROKAR_LIPOPROTEIN"/>
    <property type="match status" value="1"/>
</dbReference>
<dbReference type="PATRIC" id="fig|754477.3.peg.1860"/>
<dbReference type="AlphaFoldDB" id="I1YJD7"/>
<organism evidence="1 2">
    <name type="scientific">Methylophaga frappieri (strain ATCC BAA-2434 / DSM 25690 / JAM7)</name>
    <dbReference type="NCBI Taxonomy" id="754477"/>
    <lineage>
        <taxon>Bacteria</taxon>
        <taxon>Pseudomonadati</taxon>
        <taxon>Pseudomonadota</taxon>
        <taxon>Gammaproteobacteria</taxon>
        <taxon>Thiotrichales</taxon>
        <taxon>Piscirickettsiaceae</taxon>
        <taxon>Methylophaga</taxon>
    </lineage>
</organism>